<dbReference type="AlphaFoldDB" id="A0A4P9WM26"/>
<feature type="compositionally biased region" description="Basic and acidic residues" evidence="1">
    <location>
        <begin position="252"/>
        <end position="261"/>
    </location>
</feature>
<evidence type="ECO:0000313" key="2">
    <source>
        <dbReference type="EMBL" id="RKO93255.1"/>
    </source>
</evidence>
<dbReference type="OrthoDB" id="552574at2759"/>
<gene>
    <name evidence="2" type="ORF">BDK51DRAFT_38973</name>
</gene>
<evidence type="ECO:0000256" key="1">
    <source>
        <dbReference type="SAM" id="MobiDB-lite"/>
    </source>
</evidence>
<evidence type="ECO:0000313" key="3">
    <source>
        <dbReference type="Proteomes" id="UP000269721"/>
    </source>
</evidence>
<accession>A0A4P9WM26</accession>
<feature type="region of interest" description="Disordered" evidence="1">
    <location>
        <begin position="30"/>
        <end position="53"/>
    </location>
</feature>
<reference evidence="3" key="1">
    <citation type="journal article" date="2018" name="Nat. Microbiol.">
        <title>Leveraging single-cell genomics to expand the fungal tree of life.</title>
        <authorList>
            <person name="Ahrendt S.R."/>
            <person name="Quandt C.A."/>
            <person name="Ciobanu D."/>
            <person name="Clum A."/>
            <person name="Salamov A."/>
            <person name="Andreopoulos B."/>
            <person name="Cheng J.F."/>
            <person name="Woyke T."/>
            <person name="Pelin A."/>
            <person name="Henrissat B."/>
            <person name="Reynolds N.K."/>
            <person name="Benny G.L."/>
            <person name="Smith M.E."/>
            <person name="James T.Y."/>
            <person name="Grigoriev I.V."/>
        </authorList>
    </citation>
    <scope>NUCLEOTIDE SEQUENCE [LARGE SCALE GENOMIC DNA]</scope>
</reference>
<protein>
    <recommendedName>
        <fullName evidence="4">C2 domain-containing protein</fullName>
    </recommendedName>
</protein>
<proteinExistence type="predicted"/>
<keyword evidence="3" id="KW-1185">Reference proteome</keyword>
<name>A0A4P9WM26_9FUNG</name>
<feature type="compositionally biased region" description="Polar residues" evidence="1">
    <location>
        <begin position="30"/>
        <end position="44"/>
    </location>
</feature>
<feature type="region of interest" description="Disordered" evidence="1">
    <location>
        <begin position="252"/>
        <end position="300"/>
    </location>
</feature>
<evidence type="ECO:0008006" key="4">
    <source>
        <dbReference type="Google" id="ProtNLM"/>
    </source>
</evidence>
<dbReference type="EMBL" id="KZ994313">
    <property type="protein sequence ID" value="RKO93255.1"/>
    <property type="molecule type" value="Genomic_DNA"/>
</dbReference>
<feature type="region of interest" description="Disordered" evidence="1">
    <location>
        <begin position="80"/>
        <end position="101"/>
    </location>
</feature>
<organism evidence="2 3">
    <name type="scientific">Blyttiomyces helicus</name>
    <dbReference type="NCBI Taxonomy" id="388810"/>
    <lineage>
        <taxon>Eukaryota</taxon>
        <taxon>Fungi</taxon>
        <taxon>Fungi incertae sedis</taxon>
        <taxon>Chytridiomycota</taxon>
        <taxon>Chytridiomycota incertae sedis</taxon>
        <taxon>Chytridiomycetes</taxon>
        <taxon>Chytridiomycetes incertae sedis</taxon>
        <taxon>Blyttiomyces</taxon>
    </lineage>
</organism>
<sequence>MDPPPPHDELVLSLSDVHFARPGHHFLTLDASSSTGPAFPTQRTDVSRDTQRPEFRTTRFRFPYLSPPLTRVVITAHRIDREERAKDEDEPGDGTGAGSVRREAGVATVTVIGDAVVPIGAELKTGWETCSAVFTPREGGPDIGGLMVALSVEHSVRPNPTTLADARTLPVPVKQKLDDNQGYAQLMLARSLVDLSRDEVALDEAIDASRAPVNDSEPVLGRDSVAAWIEPGMQQNHFSEPSRNFPTAVRRDTVARRDPAPDRNAPTADRGTLRRRDTVELRQPAVDREIPRSQSPLEDTGHTDEILKLLAPMQHSPVKKVTPFISAMNPAYPGHRLIVTVHDVWDLPMVINAATGKPCLPVPFVTAKTEREAAEKIPAKEATHVGLPCREASFGEILTLELPDPYTMSYIPTVTFTIADNLTKRLLARFNLPISCTFFPTHRQLNLVLRSVSAAVDAPSPQLRLSIASIDTSISNPYVMQKEYDVQLVTLECFIEGFTRRPLPVPMRVYAVEGYPATFPPLAPSIQLEFDRTGALINPSEFEKEIHVPHLIYNKFRRHPPLRDVEEESAHEFYQMTRCSALDPHPTWHEHFVFQIEMLNLSADTALIVEYYRDAPVTDTSPLHPPTPDHDSAPLRSRPIDDLVAYSLVPIGDFTVLEATDAGKVKTLSDVKVRFLAQHSKLAGTSNVHVSMQIKCPDNWVGWGACVHLIGGWGVGAGITGVGPLSASLID</sequence>
<dbReference type="Proteomes" id="UP000269721">
    <property type="component" value="Unassembled WGS sequence"/>
</dbReference>
<feature type="compositionally biased region" description="Basic and acidic residues" evidence="1">
    <location>
        <begin position="271"/>
        <end position="291"/>
    </location>
</feature>